<evidence type="ECO:0008006" key="4">
    <source>
        <dbReference type="Google" id="ProtNLM"/>
    </source>
</evidence>
<gene>
    <name evidence="2" type="ORF">SPARVUS_LOCUS3375494</name>
</gene>
<comment type="caution">
    <text evidence="2">The sequence shown here is derived from an EMBL/GenBank/DDBJ whole genome shotgun (WGS) entry which is preliminary data.</text>
</comment>
<proteinExistence type="predicted"/>
<keyword evidence="1" id="KW-0472">Membrane</keyword>
<reference evidence="2" key="1">
    <citation type="submission" date="2023-05" db="EMBL/GenBank/DDBJ databases">
        <authorList>
            <person name="Stuckert A."/>
        </authorList>
    </citation>
    <scope>NUCLEOTIDE SEQUENCE</scope>
</reference>
<keyword evidence="3" id="KW-1185">Reference proteome</keyword>
<evidence type="ECO:0000313" key="2">
    <source>
        <dbReference type="EMBL" id="CAI9549581.1"/>
    </source>
</evidence>
<dbReference type="EMBL" id="CATNWA010005224">
    <property type="protein sequence ID" value="CAI9549581.1"/>
    <property type="molecule type" value="Genomic_DNA"/>
</dbReference>
<keyword evidence="1" id="KW-1133">Transmembrane helix</keyword>
<evidence type="ECO:0000256" key="1">
    <source>
        <dbReference type="SAM" id="Phobius"/>
    </source>
</evidence>
<keyword evidence="1" id="KW-0812">Transmembrane</keyword>
<organism evidence="2 3">
    <name type="scientific">Staurois parvus</name>
    <dbReference type="NCBI Taxonomy" id="386267"/>
    <lineage>
        <taxon>Eukaryota</taxon>
        <taxon>Metazoa</taxon>
        <taxon>Chordata</taxon>
        <taxon>Craniata</taxon>
        <taxon>Vertebrata</taxon>
        <taxon>Euteleostomi</taxon>
        <taxon>Amphibia</taxon>
        <taxon>Batrachia</taxon>
        <taxon>Anura</taxon>
        <taxon>Neobatrachia</taxon>
        <taxon>Ranoidea</taxon>
        <taxon>Ranidae</taxon>
        <taxon>Staurois</taxon>
    </lineage>
</organism>
<sequence>MYSLPQIKFFFIAIHTKLSMCRVSPHDISYQEIRGENCKKGRIREVRNKQHCYTVQRINTLGSTVSITSMLYCIYRLILLLWV</sequence>
<feature type="transmembrane region" description="Helical" evidence="1">
    <location>
        <begin position="58"/>
        <end position="82"/>
    </location>
</feature>
<accession>A0ABN9BPG9</accession>
<dbReference type="Proteomes" id="UP001162483">
    <property type="component" value="Unassembled WGS sequence"/>
</dbReference>
<name>A0ABN9BPG9_9NEOB</name>
<evidence type="ECO:0000313" key="3">
    <source>
        <dbReference type="Proteomes" id="UP001162483"/>
    </source>
</evidence>
<protein>
    <recommendedName>
        <fullName evidence="4">Secreted protein</fullName>
    </recommendedName>
</protein>